<organism evidence="1 2">
    <name type="scientific">Terrabacter aeriphilus</name>
    <dbReference type="NCBI Taxonomy" id="515662"/>
    <lineage>
        <taxon>Bacteria</taxon>
        <taxon>Bacillati</taxon>
        <taxon>Actinomycetota</taxon>
        <taxon>Actinomycetes</taxon>
        <taxon>Micrococcales</taxon>
        <taxon>Intrasporangiaceae</taxon>
        <taxon>Terrabacter</taxon>
    </lineage>
</organism>
<sequence length="141" mass="15778">MATLDAADALARLTGADHGVLATVHPTRGPDLVPCVFAVDRDGLVGIPVDRVKAKRSTRLQRERNLELDPRATLLVEHWESDDWSRLWWVRASLRHVGEPSAERLGALADLLAGRHVQYRDQPFDHLVVLRLVEVTGWSAH</sequence>
<accession>A0ABP9J2N3</accession>
<dbReference type="SUPFAM" id="SSF50475">
    <property type="entry name" value="FMN-binding split barrel"/>
    <property type="match status" value="1"/>
</dbReference>
<dbReference type="Gene3D" id="2.30.110.10">
    <property type="entry name" value="Electron Transport, Fmn-binding Protein, Chain A"/>
    <property type="match status" value="1"/>
</dbReference>
<dbReference type="EMBL" id="BAABIW010000002">
    <property type="protein sequence ID" value="GAA5017019.1"/>
    <property type="molecule type" value="Genomic_DNA"/>
</dbReference>
<evidence type="ECO:0000313" key="2">
    <source>
        <dbReference type="Proteomes" id="UP001500427"/>
    </source>
</evidence>
<name>A0ABP9J2N3_9MICO</name>
<keyword evidence="2" id="KW-1185">Reference proteome</keyword>
<comment type="caution">
    <text evidence="1">The sequence shown here is derived from an EMBL/GenBank/DDBJ whole genome shotgun (WGS) entry which is preliminary data.</text>
</comment>
<dbReference type="InterPro" id="IPR012349">
    <property type="entry name" value="Split_barrel_FMN-bd"/>
</dbReference>
<proteinExistence type="predicted"/>
<dbReference type="Proteomes" id="UP001500427">
    <property type="component" value="Unassembled WGS sequence"/>
</dbReference>
<evidence type="ECO:0000313" key="1">
    <source>
        <dbReference type="EMBL" id="GAA5017019.1"/>
    </source>
</evidence>
<gene>
    <name evidence="1" type="ORF">GCM10023258_03080</name>
</gene>
<reference evidence="2" key="1">
    <citation type="journal article" date="2019" name="Int. J. Syst. Evol. Microbiol.">
        <title>The Global Catalogue of Microorganisms (GCM) 10K type strain sequencing project: providing services to taxonomists for standard genome sequencing and annotation.</title>
        <authorList>
            <consortium name="The Broad Institute Genomics Platform"/>
            <consortium name="The Broad Institute Genome Sequencing Center for Infectious Disease"/>
            <person name="Wu L."/>
            <person name="Ma J."/>
        </authorList>
    </citation>
    <scope>NUCLEOTIDE SEQUENCE [LARGE SCALE GENOMIC DNA]</scope>
    <source>
        <strain evidence="2">JCM 17687</strain>
    </source>
</reference>
<protein>
    <submittedName>
        <fullName evidence="1">TIGR03668 family PPOX class F420-dependent oxidoreductase</fullName>
    </submittedName>
</protein>
<dbReference type="RefSeq" id="WP_345505659.1">
    <property type="nucleotide sequence ID" value="NZ_BAABIW010000002.1"/>
</dbReference>